<dbReference type="AlphaFoldDB" id="A0AAD9I6Z8"/>
<feature type="region of interest" description="Disordered" evidence="1">
    <location>
        <begin position="19"/>
        <end position="98"/>
    </location>
</feature>
<feature type="compositionally biased region" description="Low complexity" evidence="1">
    <location>
        <begin position="74"/>
        <end position="84"/>
    </location>
</feature>
<protein>
    <submittedName>
        <fullName evidence="2">Uncharacterized protein</fullName>
    </submittedName>
</protein>
<accession>A0AAD9I6Z8</accession>
<comment type="caution">
    <text evidence="2">The sequence shown here is derived from an EMBL/GenBank/DDBJ whole genome shotgun (WGS) entry which is preliminary data.</text>
</comment>
<evidence type="ECO:0000313" key="2">
    <source>
        <dbReference type="EMBL" id="KAK2072133.1"/>
    </source>
</evidence>
<evidence type="ECO:0000313" key="3">
    <source>
        <dbReference type="Proteomes" id="UP001217918"/>
    </source>
</evidence>
<evidence type="ECO:0000256" key="1">
    <source>
        <dbReference type="SAM" id="MobiDB-lite"/>
    </source>
</evidence>
<reference evidence="2" key="1">
    <citation type="journal article" date="2023" name="Mol. Plant Microbe Interact.">
        <title>Elucidating the Obligate Nature and Biological Capacity of an Invasive Fungal Corn Pathogen.</title>
        <authorList>
            <person name="MacCready J.S."/>
            <person name="Roggenkamp E.M."/>
            <person name="Gdanetz K."/>
            <person name="Chilvers M.I."/>
        </authorList>
    </citation>
    <scope>NUCLEOTIDE SEQUENCE</scope>
    <source>
        <strain evidence="2">PM02</strain>
    </source>
</reference>
<sequence length="138" mass="15118">MPAKPAKITLAIRRAAACKAKQSKKEGLQRSKCTAGSDASRYTTNSGLIADKDNNNAYNRAYMPPTNAEEEEGSSSNNNSINGGTSDSTDKGKGSGIYKRNEGALHYEDILLHKRQRVTSYPYSLPSIPYANIYVYYV</sequence>
<keyword evidence="3" id="KW-1185">Reference proteome</keyword>
<feature type="compositionally biased region" description="Basic and acidic residues" evidence="1">
    <location>
        <begin position="88"/>
        <end position="98"/>
    </location>
</feature>
<dbReference type="EMBL" id="JAQQPM010000005">
    <property type="protein sequence ID" value="KAK2072133.1"/>
    <property type="molecule type" value="Genomic_DNA"/>
</dbReference>
<name>A0AAD9I6Z8_9PEZI</name>
<gene>
    <name evidence="2" type="ORF">P8C59_006505</name>
</gene>
<organism evidence="2 3">
    <name type="scientific">Phyllachora maydis</name>
    <dbReference type="NCBI Taxonomy" id="1825666"/>
    <lineage>
        <taxon>Eukaryota</taxon>
        <taxon>Fungi</taxon>
        <taxon>Dikarya</taxon>
        <taxon>Ascomycota</taxon>
        <taxon>Pezizomycotina</taxon>
        <taxon>Sordariomycetes</taxon>
        <taxon>Sordariomycetidae</taxon>
        <taxon>Phyllachorales</taxon>
        <taxon>Phyllachoraceae</taxon>
        <taxon>Phyllachora</taxon>
    </lineage>
</organism>
<dbReference type="Proteomes" id="UP001217918">
    <property type="component" value="Unassembled WGS sequence"/>
</dbReference>
<proteinExistence type="predicted"/>